<dbReference type="AlphaFoldDB" id="A0AAD8KGP5"/>
<reference evidence="3" key="1">
    <citation type="journal article" date="2023" name="bioRxiv">
        <title>Improved chromosome-level genome assembly for marigold (Tagetes erecta).</title>
        <authorList>
            <person name="Jiang F."/>
            <person name="Yuan L."/>
            <person name="Wang S."/>
            <person name="Wang H."/>
            <person name="Xu D."/>
            <person name="Wang A."/>
            <person name="Fan W."/>
        </authorList>
    </citation>
    <scope>NUCLEOTIDE SEQUENCE</scope>
    <source>
        <strain evidence="3">WSJ</strain>
        <tissue evidence="3">Leaf</tissue>
    </source>
</reference>
<dbReference type="Proteomes" id="UP001229421">
    <property type="component" value="Unassembled WGS sequence"/>
</dbReference>
<comment type="caution">
    <text evidence="3">The sequence shown here is derived from an EMBL/GenBank/DDBJ whole genome shotgun (WGS) entry which is preliminary data.</text>
</comment>
<dbReference type="InterPro" id="IPR051044">
    <property type="entry name" value="MAG_DAG_Lipase"/>
</dbReference>
<dbReference type="InterPro" id="IPR022742">
    <property type="entry name" value="Hydrolase_4"/>
</dbReference>
<proteinExistence type="predicted"/>
<dbReference type="InterPro" id="IPR029058">
    <property type="entry name" value="AB_hydrolase_fold"/>
</dbReference>
<evidence type="ECO:0000259" key="2">
    <source>
        <dbReference type="Pfam" id="PF12146"/>
    </source>
</evidence>
<feature type="domain" description="Serine aminopeptidase S33" evidence="2">
    <location>
        <begin position="34"/>
        <end position="272"/>
    </location>
</feature>
<feature type="region of interest" description="Disordered" evidence="1">
    <location>
        <begin position="302"/>
        <end position="322"/>
    </location>
</feature>
<sequence length="322" mass="36648">MATESSNVKYEEEFITNSKGKKLFTCRWLPTDCEPKALVFLNHGYAMECSVSMKGAAMRLVKAGFGVYGIDNQGHGKSEGIQGFISRFDDLVDDSSHYFTSVCERKENKNKLRILLGESMGGAMVLQLHLKKPDFWDGGVLVAPMCKIADNMRPSQMMISVLTQLRKLIPTWKIVPGDDIIELAFRDPNIRQEIRENSLCYKGRVRLQTAMELFTVTTNIEKKLKDVTIPFLIVHGEDDKVTDPMTSKLLYENASSTDKAFKLYPGMWHALTYGEFPENTDTVFVDIISWINERIARGNSRLEREQNSKKNELHSTDKKDDN</sequence>
<evidence type="ECO:0000256" key="1">
    <source>
        <dbReference type="SAM" id="MobiDB-lite"/>
    </source>
</evidence>
<dbReference type="Gene3D" id="3.40.50.1820">
    <property type="entry name" value="alpha/beta hydrolase"/>
    <property type="match status" value="1"/>
</dbReference>
<protein>
    <recommendedName>
        <fullName evidence="2">Serine aminopeptidase S33 domain-containing protein</fullName>
    </recommendedName>
</protein>
<dbReference type="SUPFAM" id="SSF53474">
    <property type="entry name" value="alpha/beta-Hydrolases"/>
    <property type="match status" value="1"/>
</dbReference>
<keyword evidence="4" id="KW-1185">Reference proteome</keyword>
<dbReference type="FunFam" id="3.40.50.1820:FF:000036">
    <property type="entry name" value="Alpha/beta-Hydrolases superfamily protein"/>
    <property type="match status" value="1"/>
</dbReference>
<organism evidence="3 4">
    <name type="scientific">Tagetes erecta</name>
    <name type="common">African marigold</name>
    <dbReference type="NCBI Taxonomy" id="13708"/>
    <lineage>
        <taxon>Eukaryota</taxon>
        <taxon>Viridiplantae</taxon>
        <taxon>Streptophyta</taxon>
        <taxon>Embryophyta</taxon>
        <taxon>Tracheophyta</taxon>
        <taxon>Spermatophyta</taxon>
        <taxon>Magnoliopsida</taxon>
        <taxon>eudicotyledons</taxon>
        <taxon>Gunneridae</taxon>
        <taxon>Pentapetalae</taxon>
        <taxon>asterids</taxon>
        <taxon>campanulids</taxon>
        <taxon>Asterales</taxon>
        <taxon>Asteraceae</taxon>
        <taxon>Asteroideae</taxon>
        <taxon>Heliantheae alliance</taxon>
        <taxon>Tageteae</taxon>
        <taxon>Tagetes</taxon>
    </lineage>
</organism>
<evidence type="ECO:0000313" key="4">
    <source>
        <dbReference type="Proteomes" id="UP001229421"/>
    </source>
</evidence>
<accession>A0AAD8KGP5</accession>
<dbReference type="PRINTS" id="PR00111">
    <property type="entry name" value="ABHYDROLASE"/>
</dbReference>
<dbReference type="EMBL" id="JAUHHV010000006">
    <property type="protein sequence ID" value="KAK1421268.1"/>
    <property type="molecule type" value="Genomic_DNA"/>
</dbReference>
<evidence type="ECO:0000313" key="3">
    <source>
        <dbReference type="EMBL" id="KAK1421268.1"/>
    </source>
</evidence>
<name>A0AAD8KGP5_TARER</name>
<dbReference type="Pfam" id="PF12146">
    <property type="entry name" value="Hydrolase_4"/>
    <property type="match status" value="1"/>
</dbReference>
<gene>
    <name evidence="3" type="ORF">QVD17_23462</name>
</gene>
<dbReference type="InterPro" id="IPR000073">
    <property type="entry name" value="AB_hydrolase_1"/>
</dbReference>
<dbReference type="PANTHER" id="PTHR11614">
    <property type="entry name" value="PHOSPHOLIPASE-RELATED"/>
    <property type="match status" value="1"/>
</dbReference>
<dbReference type="GO" id="GO:0016787">
    <property type="term" value="F:hydrolase activity"/>
    <property type="evidence" value="ECO:0007669"/>
    <property type="project" value="UniProtKB-ARBA"/>
</dbReference>